<dbReference type="GO" id="GO:0015225">
    <property type="term" value="F:biotin transmembrane transporter activity"/>
    <property type="evidence" value="ECO:0007669"/>
    <property type="project" value="UniProtKB-UniRule"/>
</dbReference>
<keyword evidence="2" id="KW-1003">Cell membrane</keyword>
<comment type="subcellular location">
    <subcellularLocation>
        <location evidence="2">Cell membrane</location>
        <topology evidence="2">Multi-pass membrane protein</topology>
    </subcellularLocation>
</comment>
<keyword evidence="2 3" id="KW-0472">Membrane</keyword>
<gene>
    <name evidence="4" type="ORF">NMK71_07640</name>
</gene>
<reference evidence="4" key="1">
    <citation type="submission" date="2022-07" db="EMBL/GenBank/DDBJ databases">
        <title>Description and genome-wide analysis of Profundicola chukchiensis gen. nov., sp. nov., marine bacteria isolated from bottom sediments of the Chukchi Sea.</title>
        <authorList>
            <person name="Romanenko L."/>
            <person name="Otstavnykh N."/>
            <person name="Kurilenko V."/>
            <person name="Eremeev V."/>
            <person name="Velansky P."/>
            <person name="Mikhailov V."/>
            <person name="Isaeva M."/>
        </authorList>
    </citation>
    <scope>NUCLEOTIDE SEQUENCE</scope>
    <source>
        <strain evidence="4">KMM 9713</strain>
    </source>
</reference>
<feature type="transmembrane region" description="Helical" evidence="3">
    <location>
        <begin position="145"/>
        <end position="165"/>
    </location>
</feature>
<proteinExistence type="inferred from homology"/>
<evidence type="ECO:0000256" key="2">
    <source>
        <dbReference type="PIRNR" id="PIRNR016661"/>
    </source>
</evidence>
<comment type="similarity">
    <text evidence="1 2">Belongs to the BioY family.</text>
</comment>
<feature type="transmembrane region" description="Helical" evidence="3">
    <location>
        <begin position="32"/>
        <end position="49"/>
    </location>
</feature>
<dbReference type="RefSeq" id="WP_304420724.1">
    <property type="nucleotide sequence ID" value="NZ_JANCMU010000004.1"/>
</dbReference>
<evidence type="ECO:0000256" key="3">
    <source>
        <dbReference type="SAM" id="Phobius"/>
    </source>
</evidence>
<keyword evidence="3" id="KW-0812">Transmembrane</keyword>
<dbReference type="AlphaFoldDB" id="A0A9X4MZ48"/>
<feature type="transmembrane region" description="Helical" evidence="3">
    <location>
        <begin position="56"/>
        <end position="74"/>
    </location>
</feature>
<dbReference type="PANTHER" id="PTHR34295">
    <property type="entry name" value="BIOTIN TRANSPORTER BIOY"/>
    <property type="match status" value="1"/>
</dbReference>
<organism evidence="4 5">
    <name type="scientific">Profundicola chukchiensis</name>
    <dbReference type="NCBI Taxonomy" id="2961959"/>
    <lineage>
        <taxon>Bacteria</taxon>
        <taxon>Pseudomonadati</taxon>
        <taxon>Bacteroidota</taxon>
        <taxon>Flavobacteriia</taxon>
        <taxon>Flavobacteriales</taxon>
        <taxon>Weeksellaceae</taxon>
        <taxon>Profundicola</taxon>
    </lineage>
</organism>
<name>A0A9X4MZ48_9FLAO</name>
<keyword evidence="5" id="KW-1185">Reference proteome</keyword>
<accession>A0A9X4MZ48</accession>
<dbReference type="Gene3D" id="1.10.1760.20">
    <property type="match status" value="1"/>
</dbReference>
<comment type="caution">
    <text evidence="4">The sequence shown here is derived from an EMBL/GenBank/DDBJ whole genome shotgun (WGS) entry which is preliminary data.</text>
</comment>
<dbReference type="Proteomes" id="UP001152599">
    <property type="component" value="Unassembled WGS sequence"/>
</dbReference>
<dbReference type="GO" id="GO:0005886">
    <property type="term" value="C:plasma membrane"/>
    <property type="evidence" value="ECO:0007669"/>
    <property type="project" value="UniProtKB-SubCell"/>
</dbReference>
<feature type="transmembrane region" description="Helical" evidence="3">
    <location>
        <begin position="113"/>
        <end position="133"/>
    </location>
</feature>
<keyword evidence="3" id="KW-1133">Transmembrane helix</keyword>
<evidence type="ECO:0000256" key="1">
    <source>
        <dbReference type="ARBA" id="ARBA00010692"/>
    </source>
</evidence>
<dbReference type="InterPro" id="IPR003784">
    <property type="entry name" value="BioY"/>
</dbReference>
<dbReference type="EMBL" id="JANCMU010000004">
    <property type="protein sequence ID" value="MDG4946282.1"/>
    <property type="molecule type" value="Genomic_DNA"/>
</dbReference>
<dbReference type="PIRSF" id="PIRSF016661">
    <property type="entry name" value="BioY"/>
    <property type="match status" value="1"/>
</dbReference>
<sequence>MYRALRISLSLLILFLFTQIQFHVPIFDIGIPITGQSFAIVLLPYIFGLREGVISILLYLLLGLVGVPVLAQGGHGVDAFLSNSGGYLIGFIFGGAFSGFISDNKVNNLKNAFLAMCIGTLIILIFGVLKLSFEIGISKAIEYGFTPFVLGGVIKVVVGAFAGWLTKKYIMTLDFNFD</sequence>
<dbReference type="PANTHER" id="PTHR34295:SF1">
    <property type="entry name" value="BIOTIN TRANSPORTER BIOY"/>
    <property type="match status" value="1"/>
</dbReference>
<keyword evidence="2" id="KW-0813">Transport</keyword>
<evidence type="ECO:0000313" key="4">
    <source>
        <dbReference type="EMBL" id="MDG4946282.1"/>
    </source>
</evidence>
<evidence type="ECO:0000313" key="5">
    <source>
        <dbReference type="Proteomes" id="UP001152599"/>
    </source>
</evidence>
<dbReference type="Pfam" id="PF02632">
    <property type="entry name" value="BioY"/>
    <property type="match status" value="1"/>
</dbReference>
<feature type="transmembrane region" description="Helical" evidence="3">
    <location>
        <begin position="80"/>
        <end position="101"/>
    </location>
</feature>
<protein>
    <recommendedName>
        <fullName evidence="2">Biotin transporter</fullName>
    </recommendedName>
</protein>